<dbReference type="AlphaFoldDB" id="A0A450TBM1"/>
<dbReference type="EMBL" id="CAADFE010000005">
    <property type="protein sequence ID" value="VFJ64157.1"/>
    <property type="molecule type" value="Genomic_DNA"/>
</dbReference>
<evidence type="ECO:0000313" key="1">
    <source>
        <dbReference type="EMBL" id="VFJ64157.1"/>
    </source>
</evidence>
<protein>
    <submittedName>
        <fullName evidence="1">Uncharacterized protein</fullName>
    </submittedName>
</protein>
<reference evidence="1" key="1">
    <citation type="submission" date="2019-02" db="EMBL/GenBank/DDBJ databases">
        <authorList>
            <person name="Gruber-Vodicka R. H."/>
            <person name="Seah K. B. B."/>
        </authorList>
    </citation>
    <scope>NUCLEOTIDE SEQUENCE</scope>
    <source>
        <strain evidence="1">BECK_BZ131</strain>
    </source>
</reference>
<accession>A0A450TBM1</accession>
<proteinExistence type="predicted"/>
<sequence>MKNIWGGWGSAQQAPRCFFMATRGHLNRARCKISDLGSFAGALTEGFCQALETSDFPRIYLSHMRPNLQSFSVEYDSKFQHLSTALGP</sequence>
<name>A0A450TBM1_9GAMM</name>
<gene>
    <name evidence="1" type="ORF">BECKFW1821C_GA0114237_100546</name>
</gene>
<organism evidence="1">
    <name type="scientific">Candidatus Kentrum sp. FW</name>
    <dbReference type="NCBI Taxonomy" id="2126338"/>
    <lineage>
        <taxon>Bacteria</taxon>
        <taxon>Pseudomonadati</taxon>
        <taxon>Pseudomonadota</taxon>
        <taxon>Gammaproteobacteria</taxon>
        <taxon>Candidatus Kentrum</taxon>
    </lineage>
</organism>